<sequence length="116" mass="12936">MKHHACHVHLDNRVLYRYAHGLAAVNTYPYPHKQVHHHGRGCGDVWLMIQPSRCLSHGSPQCAFSAPAPDYNTRLLDCSPPISPALTSTPRPIPSNHALITRLLSRVSPSTPWPSY</sequence>
<protein>
    <submittedName>
        <fullName evidence="1">Uncharacterized protein</fullName>
    </submittedName>
</protein>
<name>M2S8V1_COCSN</name>
<dbReference type="OrthoDB" id="10418060at2759"/>
<organism evidence="1 2">
    <name type="scientific">Cochliobolus sativus (strain ND90Pr / ATCC 201652)</name>
    <name type="common">Common root rot and spot blotch fungus</name>
    <name type="synonym">Bipolaris sorokiniana</name>
    <dbReference type="NCBI Taxonomy" id="665912"/>
    <lineage>
        <taxon>Eukaryota</taxon>
        <taxon>Fungi</taxon>
        <taxon>Dikarya</taxon>
        <taxon>Ascomycota</taxon>
        <taxon>Pezizomycotina</taxon>
        <taxon>Dothideomycetes</taxon>
        <taxon>Pleosporomycetidae</taxon>
        <taxon>Pleosporales</taxon>
        <taxon>Pleosporineae</taxon>
        <taxon>Pleosporaceae</taxon>
        <taxon>Bipolaris</taxon>
    </lineage>
</organism>
<reference evidence="1 2" key="1">
    <citation type="journal article" date="2012" name="PLoS Pathog.">
        <title>Diverse lifestyles and strategies of plant pathogenesis encoded in the genomes of eighteen Dothideomycetes fungi.</title>
        <authorList>
            <person name="Ohm R.A."/>
            <person name="Feau N."/>
            <person name="Henrissat B."/>
            <person name="Schoch C.L."/>
            <person name="Horwitz B.A."/>
            <person name="Barry K.W."/>
            <person name="Condon B.J."/>
            <person name="Copeland A.C."/>
            <person name="Dhillon B."/>
            <person name="Glaser F."/>
            <person name="Hesse C.N."/>
            <person name="Kosti I."/>
            <person name="LaButti K."/>
            <person name="Lindquist E.A."/>
            <person name="Lucas S."/>
            <person name="Salamov A.A."/>
            <person name="Bradshaw R.E."/>
            <person name="Ciuffetti L."/>
            <person name="Hamelin R.C."/>
            <person name="Kema G.H.J."/>
            <person name="Lawrence C."/>
            <person name="Scott J.A."/>
            <person name="Spatafora J.W."/>
            <person name="Turgeon B.G."/>
            <person name="de Wit P.J.G.M."/>
            <person name="Zhong S."/>
            <person name="Goodwin S.B."/>
            <person name="Grigoriev I.V."/>
        </authorList>
    </citation>
    <scope>NUCLEOTIDE SEQUENCE [LARGE SCALE GENOMIC DNA]</scope>
    <source>
        <strain evidence="2">ND90Pr / ATCC 201652</strain>
    </source>
</reference>
<dbReference type="AlphaFoldDB" id="M2S8V1"/>
<evidence type="ECO:0000313" key="2">
    <source>
        <dbReference type="Proteomes" id="UP000016934"/>
    </source>
</evidence>
<keyword evidence="2" id="KW-1185">Reference proteome</keyword>
<dbReference type="Proteomes" id="UP000016934">
    <property type="component" value="Unassembled WGS sequence"/>
</dbReference>
<dbReference type="GeneID" id="19135456"/>
<dbReference type="EMBL" id="KB445654">
    <property type="protein sequence ID" value="EMD58990.1"/>
    <property type="molecule type" value="Genomic_DNA"/>
</dbReference>
<accession>M2S8V1</accession>
<reference evidence="2" key="2">
    <citation type="journal article" date="2013" name="PLoS Genet.">
        <title>Comparative genome structure, secondary metabolite, and effector coding capacity across Cochliobolus pathogens.</title>
        <authorList>
            <person name="Condon B.J."/>
            <person name="Leng Y."/>
            <person name="Wu D."/>
            <person name="Bushley K.E."/>
            <person name="Ohm R.A."/>
            <person name="Otillar R."/>
            <person name="Martin J."/>
            <person name="Schackwitz W."/>
            <person name="Grimwood J."/>
            <person name="MohdZainudin N."/>
            <person name="Xue C."/>
            <person name="Wang R."/>
            <person name="Manning V.A."/>
            <person name="Dhillon B."/>
            <person name="Tu Z.J."/>
            <person name="Steffenson B.J."/>
            <person name="Salamov A."/>
            <person name="Sun H."/>
            <person name="Lowry S."/>
            <person name="LaButti K."/>
            <person name="Han J."/>
            <person name="Copeland A."/>
            <person name="Lindquist E."/>
            <person name="Barry K."/>
            <person name="Schmutz J."/>
            <person name="Baker S.E."/>
            <person name="Ciuffetti L.M."/>
            <person name="Grigoriev I.V."/>
            <person name="Zhong S."/>
            <person name="Turgeon B.G."/>
        </authorList>
    </citation>
    <scope>NUCLEOTIDE SEQUENCE [LARGE SCALE GENOMIC DNA]</scope>
    <source>
        <strain evidence="2">ND90Pr / ATCC 201652</strain>
    </source>
</reference>
<dbReference type="RefSeq" id="XP_007705438.1">
    <property type="nucleotide sequence ID" value="XM_007707248.1"/>
</dbReference>
<proteinExistence type="predicted"/>
<evidence type="ECO:0000313" key="1">
    <source>
        <dbReference type="EMBL" id="EMD58990.1"/>
    </source>
</evidence>
<dbReference type="HOGENOM" id="CLU_2096688_0_0_1"/>
<dbReference type="KEGG" id="bsc:COCSADRAFT_262494"/>
<gene>
    <name evidence="1" type="ORF">COCSADRAFT_262494</name>
</gene>